<dbReference type="Proteomes" id="UP000243498">
    <property type="component" value="Unassembled WGS sequence"/>
</dbReference>
<keyword evidence="2" id="KW-1185">Reference proteome</keyword>
<proteinExistence type="predicted"/>
<reference evidence="1 2" key="1">
    <citation type="journal article" date="2016" name="Genome Biol. Evol.">
        <title>Divergent and convergent evolution of fungal pathogenicity.</title>
        <authorList>
            <person name="Shang Y."/>
            <person name="Xiao G."/>
            <person name="Zheng P."/>
            <person name="Cen K."/>
            <person name="Zhan S."/>
            <person name="Wang C."/>
        </authorList>
    </citation>
    <scope>NUCLEOTIDE SEQUENCE [LARGE SCALE GENOMIC DNA]</scope>
    <source>
        <strain evidence="1 2">RCEF 4871</strain>
    </source>
</reference>
<comment type="caution">
    <text evidence="1">The sequence shown here is derived from an EMBL/GenBank/DDBJ whole genome shotgun (WGS) entry which is preliminary data.</text>
</comment>
<evidence type="ECO:0000313" key="1">
    <source>
        <dbReference type="EMBL" id="OAA35192.1"/>
    </source>
</evidence>
<sequence length="78" mass="8627">MGVVSRDSIRILERDMVSESDLVNGMIKASHPIVSSGPEFDALNAKAFQVFDEALQGFNAHSDHHLHVKYHSAIMFSS</sequence>
<evidence type="ECO:0000313" key="2">
    <source>
        <dbReference type="Proteomes" id="UP000243498"/>
    </source>
</evidence>
<gene>
    <name evidence="1" type="ORF">NOR_08115</name>
</gene>
<protein>
    <submittedName>
        <fullName evidence="1">Uncharacterized protein</fullName>
    </submittedName>
</protein>
<name>A0A166WXB7_METRR</name>
<dbReference type="OrthoDB" id="3366823at2759"/>
<organism evidence="1 2">
    <name type="scientific">Metarhizium rileyi (strain RCEF 4871)</name>
    <name type="common">Nomuraea rileyi</name>
    <dbReference type="NCBI Taxonomy" id="1649241"/>
    <lineage>
        <taxon>Eukaryota</taxon>
        <taxon>Fungi</taxon>
        <taxon>Dikarya</taxon>
        <taxon>Ascomycota</taxon>
        <taxon>Pezizomycotina</taxon>
        <taxon>Sordariomycetes</taxon>
        <taxon>Hypocreomycetidae</taxon>
        <taxon>Hypocreales</taxon>
        <taxon>Clavicipitaceae</taxon>
        <taxon>Metarhizium</taxon>
    </lineage>
</organism>
<dbReference type="AlphaFoldDB" id="A0A166WXB7"/>
<dbReference type="EMBL" id="AZHC01000044">
    <property type="protein sequence ID" value="OAA35192.1"/>
    <property type="molecule type" value="Genomic_DNA"/>
</dbReference>
<accession>A0A166WXB7</accession>